<keyword evidence="2 6" id="KW-0378">Hydrolase</keyword>
<evidence type="ECO:0000256" key="2">
    <source>
        <dbReference type="ARBA" id="ARBA00022801"/>
    </source>
</evidence>
<comment type="similarity">
    <text evidence="1 6">Belongs to the glycosyl hydrolase 43 family.</text>
</comment>
<dbReference type="Proteomes" id="UP001155483">
    <property type="component" value="Unassembled WGS sequence"/>
</dbReference>
<evidence type="ECO:0000256" key="7">
    <source>
        <dbReference type="SAM" id="Phobius"/>
    </source>
</evidence>
<accession>A0A9X2XQ02</accession>
<evidence type="ECO:0000259" key="8">
    <source>
        <dbReference type="Pfam" id="PF17851"/>
    </source>
</evidence>
<reference evidence="9" key="1">
    <citation type="submission" date="2022-09" db="EMBL/GenBank/DDBJ databases">
        <authorList>
            <person name="Yuan C."/>
            <person name="Ke Z."/>
        </authorList>
    </citation>
    <scope>NUCLEOTIDE SEQUENCE</scope>
    <source>
        <strain evidence="9">LB-8</strain>
    </source>
</reference>
<dbReference type="Gene3D" id="2.60.120.200">
    <property type="match status" value="1"/>
</dbReference>
<dbReference type="PANTHER" id="PTHR42812:SF12">
    <property type="entry name" value="BETA-XYLOSIDASE-RELATED"/>
    <property type="match status" value="1"/>
</dbReference>
<comment type="caution">
    <text evidence="9">The sequence shown here is derived from an EMBL/GenBank/DDBJ whole genome shotgun (WGS) entry which is preliminary data.</text>
</comment>
<evidence type="ECO:0000256" key="4">
    <source>
        <dbReference type="PIRSR" id="PIRSR606710-1"/>
    </source>
</evidence>
<gene>
    <name evidence="9" type="ORF">OCK74_24330</name>
</gene>
<keyword evidence="7" id="KW-0472">Membrane</keyword>
<evidence type="ECO:0000256" key="1">
    <source>
        <dbReference type="ARBA" id="ARBA00009865"/>
    </source>
</evidence>
<dbReference type="Gene3D" id="2.115.10.20">
    <property type="entry name" value="Glycosyl hydrolase domain, family 43"/>
    <property type="match status" value="1"/>
</dbReference>
<feature type="site" description="Important for catalytic activity, responsible for pKa modulation of the active site Glu and correct orientation of both the proton donor and substrate" evidence="5">
    <location>
        <position position="179"/>
    </location>
</feature>
<protein>
    <submittedName>
        <fullName evidence="9">Glycoside hydrolase family 43 protein</fullName>
    </submittedName>
</protein>
<dbReference type="InterPro" id="IPR041542">
    <property type="entry name" value="GH43_C2"/>
</dbReference>
<keyword evidence="7" id="KW-1133">Transmembrane helix</keyword>
<dbReference type="SUPFAM" id="SSF75005">
    <property type="entry name" value="Arabinanase/levansucrase/invertase"/>
    <property type="match status" value="1"/>
</dbReference>
<keyword evidence="10" id="KW-1185">Reference proteome</keyword>
<feature type="active site" description="Proton donor" evidence="4">
    <location>
        <position position="244"/>
    </location>
</feature>
<dbReference type="Pfam" id="PF04616">
    <property type="entry name" value="Glyco_hydro_43"/>
    <property type="match status" value="1"/>
</dbReference>
<evidence type="ECO:0000313" key="9">
    <source>
        <dbReference type="EMBL" id="MCU7552269.1"/>
    </source>
</evidence>
<dbReference type="GO" id="GO:0004553">
    <property type="term" value="F:hydrolase activity, hydrolyzing O-glycosyl compounds"/>
    <property type="evidence" value="ECO:0007669"/>
    <property type="project" value="InterPro"/>
</dbReference>
<dbReference type="SUPFAM" id="SSF49899">
    <property type="entry name" value="Concanavalin A-like lectins/glucanases"/>
    <property type="match status" value="1"/>
</dbReference>
<dbReference type="GO" id="GO:0005975">
    <property type="term" value="P:carbohydrate metabolic process"/>
    <property type="evidence" value="ECO:0007669"/>
    <property type="project" value="InterPro"/>
</dbReference>
<feature type="domain" description="Beta-xylosidase C-terminal Concanavalin A-like" evidence="8">
    <location>
        <begin position="392"/>
        <end position="584"/>
    </location>
</feature>
<evidence type="ECO:0000256" key="3">
    <source>
        <dbReference type="ARBA" id="ARBA00023295"/>
    </source>
</evidence>
<feature type="transmembrane region" description="Helical" evidence="7">
    <location>
        <begin position="36"/>
        <end position="55"/>
    </location>
</feature>
<dbReference type="AlphaFoldDB" id="A0A9X2XQ02"/>
<dbReference type="InterPro" id="IPR023296">
    <property type="entry name" value="Glyco_hydro_beta-prop_sf"/>
</dbReference>
<name>A0A9X2XQ02_9BACT</name>
<evidence type="ECO:0000256" key="6">
    <source>
        <dbReference type="RuleBase" id="RU361187"/>
    </source>
</evidence>
<organism evidence="9 10">
    <name type="scientific">Paraflavisolibacter caeni</name>
    <dbReference type="NCBI Taxonomy" id="2982496"/>
    <lineage>
        <taxon>Bacteria</taxon>
        <taxon>Pseudomonadati</taxon>
        <taxon>Bacteroidota</taxon>
        <taxon>Chitinophagia</taxon>
        <taxon>Chitinophagales</taxon>
        <taxon>Chitinophagaceae</taxon>
        <taxon>Paraflavisolibacter</taxon>
    </lineage>
</organism>
<keyword evidence="7" id="KW-0812">Transmembrane</keyword>
<evidence type="ECO:0000256" key="5">
    <source>
        <dbReference type="PIRSR" id="PIRSR606710-2"/>
    </source>
</evidence>
<feature type="active site" description="Proton acceptor" evidence="4">
    <location>
        <position position="72"/>
    </location>
</feature>
<reference evidence="9" key="2">
    <citation type="submission" date="2023-04" db="EMBL/GenBank/DDBJ databases">
        <title>Paracnuella aquatica gen. nov., sp. nov., a member of the family Chitinophagaceae isolated from a hot spring.</title>
        <authorList>
            <person name="Wang C."/>
        </authorList>
    </citation>
    <scope>NUCLEOTIDE SEQUENCE</scope>
    <source>
        <strain evidence="9">LB-8</strain>
    </source>
</reference>
<evidence type="ECO:0000313" key="10">
    <source>
        <dbReference type="Proteomes" id="UP001155483"/>
    </source>
</evidence>
<sequence length="591" mass="67427">MKNIFSFFLLLVGLISFAQSHFGLKQRQFIFQGKRLKINICFLAILFFVSSNFIYAQSITLVNPILAGFYPDPSVVKVGSDYFLVNSTFSYFPGIPVFHSKDLKNWKQIGSVINRASQMNFVGQRMTRGLFAPAISYHNGTYYVTCTNIDHRGNFVVTAKDPAGPWSDAVWLPQVRGIDPSLFFDEEKAYIIYNSDAPDFKPLYEGHRTIRMYEFDPVNLKVVGQEKILVNGGVDISKKPVWIEGPHIMKRKDWYYLYAAEGGTSVNHSEVVFRSRSPWGPYVPYEYNPILTQRDLPEDRKHPVTSAGHAQFVEGPDGKTYAIFLAVRPYTGDFYNTGRETFIAPVEWKDEWPIVNPEQKEIQYSYVRNYKEIKANKVLPQSGNFEYKLQFEKELDPALLFLRSCDSNSFSLDKANGLTLKLKPETIMDLGNPAFIGKRQQHLHCSAETELNFSAGNDLEKAGLVIFQDEKHFYFICKSKDNDREVVQLFKGNTSGKTMDLLAQAPLSVSSKKVLLRIRAEGAYYSFHFAQQSNDWKQLKDKVDAKFLSTHEAGGFIGCCFGLYATSSGASTTNKAFFKWLWYKGDDPMYK</sequence>
<dbReference type="InterPro" id="IPR013320">
    <property type="entry name" value="ConA-like_dom_sf"/>
</dbReference>
<dbReference type="InterPro" id="IPR051795">
    <property type="entry name" value="Glycosyl_Hydrlase_43"/>
</dbReference>
<dbReference type="EMBL" id="JAOTIF010000031">
    <property type="protein sequence ID" value="MCU7552269.1"/>
    <property type="molecule type" value="Genomic_DNA"/>
</dbReference>
<dbReference type="Pfam" id="PF17851">
    <property type="entry name" value="GH43_C2"/>
    <property type="match status" value="1"/>
</dbReference>
<keyword evidence="3 6" id="KW-0326">Glycosidase</keyword>
<dbReference type="PANTHER" id="PTHR42812">
    <property type="entry name" value="BETA-XYLOSIDASE"/>
    <property type="match status" value="1"/>
</dbReference>
<dbReference type="CDD" id="cd18617">
    <property type="entry name" value="GH43_XynB-like"/>
    <property type="match status" value="1"/>
</dbReference>
<dbReference type="InterPro" id="IPR006710">
    <property type="entry name" value="Glyco_hydro_43"/>
</dbReference>
<dbReference type="RefSeq" id="WP_279299705.1">
    <property type="nucleotide sequence ID" value="NZ_JAOTIF010000031.1"/>
</dbReference>
<proteinExistence type="inferred from homology"/>